<keyword evidence="3" id="KW-1185">Reference proteome</keyword>
<evidence type="ECO:0008006" key="4">
    <source>
        <dbReference type="Google" id="ProtNLM"/>
    </source>
</evidence>
<gene>
    <name evidence="2" type="ORF">OSB1V03_LOCUS9761</name>
</gene>
<dbReference type="Proteomes" id="UP000759131">
    <property type="component" value="Unassembled WGS sequence"/>
</dbReference>
<protein>
    <recommendedName>
        <fullName evidence="4">F-box domain-containing protein</fullName>
    </recommendedName>
</protein>
<name>A0A7R9KTX5_9ACAR</name>
<evidence type="ECO:0000313" key="2">
    <source>
        <dbReference type="EMBL" id="CAD7629344.1"/>
    </source>
</evidence>
<organism evidence="2">
    <name type="scientific">Medioppia subpectinata</name>
    <dbReference type="NCBI Taxonomy" id="1979941"/>
    <lineage>
        <taxon>Eukaryota</taxon>
        <taxon>Metazoa</taxon>
        <taxon>Ecdysozoa</taxon>
        <taxon>Arthropoda</taxon>
        <taxon>Chelicerata</taxon>
        <taxon>Arachnida</taxon>
        <taxon>Acari</taxon>
        <taxon>Acariformes</taxon>
        <taxon>Sarcoptiformes</taxon>
        <taxon>Oribatida</taxon>
        <taxon>Brachypylina</taxon>
        <taxon>Oppioidea</taxon>
        <taxon>Oppiidae</taxon>
        <taxon>Medioppia</taxon>
    </lineage>
</organism>
<reference evidence="2" key="1">
    <citation type="submission" date="2020-11" db="EMBL/GenBank/DDBJ databases">
        <authorList>
            <person name="Tran Van P."/>
        </authorList>
    </citation>
    <scope>NUCLEOTIDE SEQUENCE</scope>
</reference>
<dbReference type="InterPro" id="IPR032675">
    <property type="entry name" value="LRR_dom_sf"/>
</dbReference>
<accession>A0A7R9KTX5</accession>
<dbReference type="Gene3D" id="3.80.10.10">
    <property type="entry name" value="Ribonuclease Inhibitor"/>
    <property type="match status" value="1"/>
</dbReference>
<sequence length="457" mass="53516">MAQQMKYKKTSLETTDDGNEDNKQLQIYSKNSMDRFGDDMYGLILSYFSIEDRFQCECVSKQFQRTVFRSVVDITLNDRIIKRLRKEKTIDSQLLATIAIKCPNIQTIDCRGIDTEFEEHIPEVLNTFRDNCRHLREIYRNLYPMNRPSMAALGPLVTRIGHLFPTETRALTHCHRLSHLGMSYLQHAFDFNQSDQLIVKNVRQLDYLQHAFDFNQSDQLIVKNVRQLELKFYEESDGHRLATIVAANQCLQSVKVMCYCVSSHESLPEMCAQLSRLTQLRRLSLGLLIASPHISVHDSLRTIGVNCKQLQRLSLKLSGVHVWQALIQSVDWLRFYSRLKWLRLEIYAAIDDQLLKPLRHCKSLTHLELYIREMTANVLKDLHLKCPRLQYLFVCEFYNIIDTEYLSHISRLPALQMLVIQCRQDINLSDMNAVLSSSPKLKTIEIRVNNEKKFYYK</sequence>
<dbReference type="OrthoDB" id="3219396at2759"/>
<evidence type="ECO:0000256" key="1">
    <source>
        <dbReference type="SAM" id="MobiDB-lite"/>
    </source>
</evidence>
<dbReference type="AlphaFoldDB" id="A0A7R9KTX5"/>
<proteinExistence type="predicted"/>
<feature type="region of interest" description="Disordered" evidence="1">
    <location>
        <begin position="1"/>
        <end position="21"/>
    </location>
</feature>
<dbReference type="SUPFAM" id="SSF52047">
    <property type="entry name" value="RNI-like"/>
    <property type="match status" value="1"/>
</dbReference>
<dbReference type="EMBL" id="OC861317">
    <property type="protein sequence ID" value="CAD7629344.1"/>
    <property type="molecule type" value="Genomic_DNA"/>
</dbReference>
<dbReference type="EMBL" id="CAJPIZ010006742">
    <property type="protein sequence ID" value="CAG2109774.1"/>
    <property type="molecule type" value="Genomic_DNA"/>
</dbReference>
<evidence type="ECO:0000313" key="3">
    <source>
        <dbReference type="Proteomes" id="UP000759131"/>
    </source>
</evidence>